<name>A0A1G9CF24_9BACT</name>
<dbReference type="EC" id="6.3.3.2" evidence="5"/>
<dbReference type="AlphaFoldDB" id="A0A1G9CF24"/>
<dbReference type="GO" id="GO:0035999">
    <property type="term" value="P:tetrahydrofolate interconversion"/>
    <property type="evidence" value="ECO:0007669"/>
    <property type="project" value="TreeGrafter"/>
</dbReference>
<comment type="catalytic activity">
    <reaction evidence="5">
        <text>(6S)-5-formyl-5,6,7,8-tetrahydrofolate + ATP = (6R)-5,10-methenyltetrahydrofolate + ADP + phosphate</text>
        <dbReference type="Rhea" id="RHEA:10488"/>
        <dbReference type="ChEBI" id="CHEBI:30616"/>
        <dbReference type="ChEBI" id="CHEBI:43474"/>
        <dbReference type="ChEBI" id="CHEBI:57455"/>
        <dbReference type="ChEBI" id="CHEBI:57457"/>
        <dbReference type="ChEBI" id="CHEBI:456216"/>
        <dbReference type="EC" id="6.3.3.2"/>
    </reaction>
</comment>
<dbReference type="STRING" id="246191.SAMN05660337_0648"/>
<feature type="binding site" evidence="4">
    <location>
        <begin position="3"/>
        <end position="7"/>
    </location>
    <ligand>
        <name>ATP</name>
        <dbReference type="ChEBI" id="CHEBI:30616"/>
    </ligand>
</feature>
<dbReference type="InterPro" id="IPR037171">
    <property type="entry name" value="NagB/RpiA_transferase-like"/>
</dbReference>
<keyword evidence="3 4" id="KW-0067">ATP-binding</keyword>
<dbReference type="GO" id="GO:0005524">
    <property type="term" value="F:ATP binding"/>
    <property type="evidence" value="ECO:0007669"/>
    <property type="project" value="UniProtKB-KW"/>
</dbReference>
<keyword evidence="5" id="KW-0460">Magnesium</keyword>
<dbReference type="EMBL" id="FNGA01000001">
    <property type="protein sequence ID" value="SDK50054.1"/>
    <property type="molecule type" value="Genomic_DNA"/>
</dbReference>
<dbReference type="Proteomes" id="UP000199053">
    <property type="component" value="Unassembled WGS sequence"/>
</dbReference>
<evidence type="ECO:0000313" key="7">
    <source>
        <dbReference type="Proteomes" id="UP000199053"/>
    </source>
</evidence>
<keyword evidence="5" id="KW-0479">Metal-binding</keyword>
<dbReference type="PIRSF" id="PIRSF006806">
    <property type="entry name" value="FTHF_cligase"/>
    <property type="match status" value="1"/>
</dbReference>
<sequence length="191" mass="21935">MDKNEIRRSLQVQRERLSKSEVESMSREIVFSVQSLAEWKKAREVLLYWPIKNEVDVTPLFHDALESGKKIFLPCCRKDEPGIMDFGVVRAEEDLLHGSFGIKEPCRSKCEFPDVVSPDIMIIPGVGFDRRGYRIGFGGGYYDRFLARPQKSILLAVGVCYSFQIIDEITVEAWDKPVQSICTDKDIIWPE</sequence>
<accession>A0A1G9CF24</accession>
<feature type="binding site" evidence="4">
    <location>
        <position position="54"/>
    </location>
    <ligand>
        <name>substrate</name>
    </ligand>
</feature>
<dbReference type="InterPro" id="IPR002698">
    <property type="entry name" value="FTHF_cligase"/>
</dbReference>
<dbReference type="NCBIfam" id="TIGR02727">
    <property type="entry name" value="MTHFS_bact"/>
    <property type="match status" value="1"/>
</dbReference>
<dbReference type="PANTHER" id="PTHR23407">
    <property type="entry name" value="ATPASE INHIBITOR/5-FORMYLTETRAHYDROFOLATE CYCLO-LIGASE"/>
    <property type="match status" value="1"/>
</dbReference>
<dbReference type="Gene3D" id="3.40.50.10420">
    <property type="entry name" value="NagB/RpiA/CoA transferase-like"/>
    <property type="match status" value="1"/>
</dbReference>
<dbReference type="InterPro" id="IPR024185">
    <property type="entry name" value="FTHF_cligase-like_sf"/>
</dbReference>
<keyword evidence="2 4" id="KW-0547">Nucleotide-binding</keyword>
<dbReference type="PANTHER" id="PTHR23407:SF1">
    <property type="entry name" value="5-FORMYLTETRAHYDROFOLATE CYCLO-LIGASE"/>
    <property type="match status" value="1"/>
</dbReference>
<protein>
    <recommendedName>
        <fullName evidence="5">5-formyltetrahydrofolate cyclo-ligase</fullName>
        <ecNumber evidence="5">6.3.3.2</ecNumber>
    </recommendedName>
</protein>
<gene>
    <name evidence="6" type="ORF">SAMN05660337_0648</name>
</gene>
<keyword evidence="7" id="KW-1185">Reference proteome</keyword>
<comment type="cofactor">
    <cofactor evidence="5">
        <name>Mg(2+)</name>
        <dbReference type="ChEBI" id="CHEBI:18420"/>
    </cofactor>
</comment>
<reference evidence="7" key="1">
    <citation type="submission" date="2016-10" db="EMBL/GenBank/DDBJ databases">
        <authorList>
            <person name="Varghese N."/>
            <person name="Submissions S."/>
        </authorList>
    </citation>
    <scope>NUCLEOTIDE SEQUENCE [LARGE SCALE GENOMIC DNA]</scope>
    <source>
        <strain evidence="7">DSM 16995</strain>
    </source>
</reference>
<proteinExistence type="inferred from homology"/>
<evidence type="ECO:0000313" key="6">
    <source>
        <dbReference type="EMBL" id="SDK50054.1"/>
    </source>
</evidence>
<evidence type="ECO:0000256" key="1">
    <source>
        <dbReference type="ARBA" id="ARBA00010638"/>
    </source>
</evidence>
<dbReference type="SUPFAM" id="SSF100950">
    <property type="entry name" value="NagB/RpiA/CoA transferase-like"/>
    <property type="match status" value="1"/>
</dbReference>
<dbReference type="GO" id="GO:0009396">
    <property type="term" value="P:folic acid-containing compound biosynthetic process"/>
    <property type="evidence" value="ECO:0007669"/>
    <property type="project" value="TreeGrafter"/>
</dbReference>
<keyword evidence="6" id="KW-0436">Ligase</keyword>
<comment type="similarity">
    <text evidence="1 5">Belongs to the 5-formyltetrahydrofolate cyclo-ligase family.</text>
</comment>
<feature type="binding site" evidence="4">
    <location>
        <begin position="134"/>
        <end position="142"/>
    </location>
    <ligand>
        <name>ATP</name>
        <dbReference type="ChEBI" id="CHEBI:30616"/>
    </ligand>
</feature>
<evidence type="ECO:0000256" key="5">
    <source>
        <dbReference type="RuleBase" id="RU361279"/>
    </source>
</evidence>
<evidence type="ECO:0000256" key="4">
    <source>
        <dbReference type="PIRSR" id="PIRSR006806-1"/>
    </source>
</evidence>
<dbReference type="Pfam" id="PF01812">
    <property type="entry name" value="5-FTHF_cyc-lig"/>
    <property type="match status" value="1"/>
</dbReference>
<dbReference type="GO" id="GO:0046872">
    <property type="term" value="F:metal ion binding"/>
    <property type="evidence" value="ECO:0007669"/>
    <property type="project" value="UniProtKB-KW"/>
</dbReference>
<dbReference type="OrthoDB" id="9801938at2"/>
<evidence type="ECO:0000256" key="2">
    <source>
        <dbReference type="ARBA" id="ARBA00022741"/>
    </source>
</evidence>
<evidence type="ECO:0000256" key="3">
    <source>
        <dbReference type="ARBA" id="ARBA00022840"/>
    </source>
</evidence>
<organism evidence="6 7">
    <name type="scientific">Maridesulfovibrio ferrireducens</name>
    <dbReference type="NCBI Taxonomy" id="246191"/>
    <lineage>
        <taxon>Bacteria</taxon>
        <taxon>Pseudomonadati</taxon>
        <taxon>Thermodesulfobacteriota</taxon>
        <taxon>Desulfovibrionia</taxon>
        <taxon>Desulfovibrionales</taxon>
        <taxon>Desulfovibrionaceae</taxon>
        <taxon>Maridesulfovibrio</taxon>
    </lineage>
</organism>
<dbReference type="GO" id="GO:0030272">
    <property type="term" value="F:5-formyltetrahydrofolate cyclo-ligase activity"/>
    <property type="evidence" value="ECO:0007669"/>
    <property type="project" value="UniProtKB-EC"/>
</dbReference>